<keyword evidence="4" id="KW-1185">Reference proteome</keyword>
<evidence type="ECO:0000313" key="4">
    <source>
        <dbReference type="Proteomes" id="UP001596282"/>
    </source>
</evidence>
<accession>A0ABW1RXS1</accession>
<organism evidence="3 4">
    <name type="scientific">Lactiplantibacillus daowaiensis</name>
    <dbReference type="NCBI Taxonomy" id="2559918"/>
    <lineage>
        <taxon>Bacteria</taxon>
        <taxon>Bacillati</taxon>
        <taxon>Bacillota</taxon>
        <taxon>Bacilli</taxon>
        <taxon>Lactobacillales</taxon>
        <taxon>Lactobacillaceae</taxon>
        <taxon>Lactiplantibacillus</taxon>
    </lineage>
</organism>
<dbReference type="RefSeq" id="WP_137627698.1">
    <property type="nucleotide sequence ID" value="NZ_BJDJ01000003.1"/>
</dbReference>
<feature type="domain" description="AntA/AntB antirepressor" evidence="1">
    <location>
        <begin position="16"/>
        <end position="84"/>
    </location>
</feature>
<name>A0ABW1RXS1_9LACO</name>
<dbReference type="EMBL" id="JBHSSC010000009">
    <property type="protein sequence ID" value="MFC6180321.1"/>
    <property type="molecule type" value="Genomic_DNA"/>
</dbReference>
<gene>
    <name evidence="3" type="ORF">ACFP5Y_03680</name>
</gene>
<dbReference type="Pfam" id="PF10552">
    <property type="entry name" value="ORF6C"/>
    <property type="match status" value="1"/>
</dbReference>
<evidence type="ECO:0000259" key="1">
    <source>
        <dbReference type="Pfam" id="PF08346"/>
    </source>
</evidence>
<dbReference type="Pfam" id="PF08346">
    <property type="entry name" value="AntA"/>
    <property type="match status" value="1"/>
</dbReference>
<comment type="caution">
    <text evidence="3">The sequence shown here is derived from an EMBL/GenBank/DDBJ whole genome shotgun (WGS) entry which is preliminary data.</text>
</comment>
<dbReference type="InterPro" id="IPR018878">
    <property type="entry name" value="ORF6C_dom"/>
</dbReference>
<sequence length="236" mass="27792">MELANMIRKNDDKIAVDGRELHEFLKVETPYRIWFPRMLEYGFTENVDYVGFEQKSTKPTGGRPQINHAMSLDMAKEISMIQRTDEGKKARQYFIAMESQAKELPMTPAEKIHLLLQNSDRTNQRLDKIQAQVIELRDHQPLNPGEYNRISRSVNYAVRRYVDDHSLKLTRKQRAELYKDINNGVKQVTGVRTRSQLRQQDFDKTEEFIQSWEPSTATKQIIRQLDESAEQMRMEV</sequence>
<dbReference type="InterPro" id="IPR013557">
    <property type="entry name" value="AntA/B_antirep"/>
</dbReference>
<reference evidence="4" key="1">
    <citation type="journal article" date="2019" name="Int. J. Syst. Evol. Microbiol.">
        <title>The Global Catalogue of Microorganisms (GCM) 10K type strain sequencing project: providing services to taxonomists for standard genome sequencing and annotation.</title>
        <authorList>
            <consortium name="The Broad Institute Genomics Platform"/>
            <consortium name="The Broad Institute Genome Sequencing Center for Infectious Disease"/>
            <person name="Wu L."/>
            <person name="Ma J."/>
        </authorList>
    </citation>
    <scope>NUCLEOTIDE SEQUENCE [LARGE SCALE GENOMIC DNA]</scope>
    <source>
        <strain evidence="4">CCM 8933</strain>
    </source>
</reference>
<evidence type="ECO:0000313" key="3">
    <source>
        <dbReference type="EMBL" id="MFC6180321.1"/>
    </source>
</evidence>
<evidence type="ECO:0000259" key="2">
    <source>
        <dbReference type="Pfam" id="PF10552"/>
    </source>
</evidence>
<dbReference type="Proteomes" id="UP001596282">
    <property type="component" value="Unassembled WGS sequence"/>
</dbReference>
<proteinExistence type="predicted"/>
<protein>
    <submittedName>
        <fullName evidence="3">AntA/AntB antirepressor family protein</fullName>
    </submittedName>
</protein>
<feature type="domain" description="ORF6C" evidence="2">
    <location>
        <begin position="112"/>
        <end position="221"/>
    </location>
</feature>